<keyword evidence="7" id="KW-1185">Reference proteome</keyword>
<dbReference type="AlphaFoldDB" id="A0A067EYR7"/>
<dbReference type="Pfam" id="PF00201">
    <property type="entry name" value="UDPGT"/>
    <property type="match status" value="1"/>
</dbReference>
<dbReference type="PROSITE" id="PS00375">
    <property type="entry name" value="UDPGT"/>
    <property type="match status" value="1"/>
</dbReference>
<dbReference type="SUPFAM" id="SSF53756">
    <property type="entry name" value="UDP-Glycosyltransferase/glycogen phosphorylase"/>
    <property type="match status" value="1"/>
</dbReference>
<evidence type="ECO:0000313" key="7">
    <source>
        <dbReference type="Proteomes" id="UP000027120"/>
    </source>
</evidence>
<dbReference type="EC" id="2.4.1.-" evidence="5"/>
<keyword evidence="3 4" id="KW-0808">Transferase</keyword>
<dbReference type="eggNOG" id="KOG1192">
    <property type="taxonomic scope" value="Eukaryota"/>
</dbReference>
<gene>
    <name evidence="6" type="ORF">CISIN_1g011789mg</name>
</gene>
<evidence type="ECO:0000256" key="4">
    <source>
        <dbReference type="RuleBase" id="RU003718"/>
    </source>
</evidence>
<accession>A0A067EYR7</accession>
<evidence type="ECO:0000313" key="6">
    <source>
        <dbReference type="EMBL" id="KDO60213.1"/>
    </source>
</evidence>
<dbReference type="InterPro" id="IPR035595">
    <property type="entry name" value="UDP_glycos_trans_CS"/>
</dbReference>
<evidence type="ECO:0000256" key="1">
    <source>
        <dbReference type="ARBA" id="ARBA00009995"/>
    </source>
</evidence>
<dbReference type="PANTHER" id="PTHR11926:SF774">
    <property type="entry name" value="UDP-GLYCOSYLTRANSFERASE 85A1-RELATED"/>
    <property type="match status" value="1"/>
</dbReference>
<reference evidence="6 7" key="1">
    <citation type="submission" date="2014-04" db="EMBL/GenBank/DDBJ databases">
        <authorList>
            <consortium name="International Citrus Genome Consortium"/>
            <person name="Gmitter F."/>
            <person name="Chen C."/>
            <person name="Farmerie W."/>
            <person name="Harkins T."/>
            <person name="Desany B."/>
            <person name="Mohiuddin M."/>
            <person name="Kodira C."/>
            <person name="Borodovsky M."/>
            <person name="Lomsadze A."/>
            <person name="Burns P."/>
            <person name="Jenkins J."/>
            <person name="Prochnik S."/>
            <person name="Shu S."/>
            <person name="Chapman J."/>
            <person name="Pitluck S."/>
            <person name="Schmutz J."/>
            <person name="Rokhsar D."/>
        </authorList>
    </citation>
    <scope>NUCLEOTIDE SEQUENCE</scope>
</reference>
<dbReference type="FunFam" id="3.40.50.2000:FF:000078">
    <property type="entry name" value="Glycosyltransferase"/>
    <property type="match status" value="1"/>
</dbReference>
<dbReference type="EMBL" id="KK784933">
    <property type="protein sequence ID" value="KDO60213.1"/>
    <property type="molecule type" value="Genomic_DNA"/>
</dbReference>
<dbReference type="PaxDb" id="2711-XP_006488636.1"/>
<organism evidence="6 7">
    <name type="scientific">Citrus sinensis</name>
    <name type="common">Sweet orange</name>
    <name type="synonym">Citrus aurantium var. sinensis</name>
    <dbReference type="NCBI Taxonomy" id="2711"/>
    <lineage>
        <taxon>Eukaryota</taxon>
        <taxon>Viridiplantae</taxon>
        <taxon>Streptophyta</taxon>
        <taxon>Embryophyta</taxon>
        <taxon>Tracheophyta</taxon>
        <taxon>Spermatophyta</taxon>
        <taxon>Magnoliopsida</taxon>
        <taxon>eudicotyledons</taxon>
        <taxon>Gunneridae</taxon>
        <taxon>Pentapetalae</taxon>
        <taxon>rosids</taxon>
        <taxon>malvids</taxon>
        <taxon>Sapindales</taxon>
        <taxon>Rutaceae</taxon>
        <taxon>Aurantioideae</taxon>
        <taxon>Citrus</taxon>
    </lineage>
</organism>
<evidence type="ECO:0000256" key="2">
    <source>
        <dbReference type="ARBA" id="ARBA00022676"/>
    </source>
</evidence>
<comment type="similarity">
    <text evidence="1 4">Belongs to the UDP-glycosyltransferase family.</text>
</comment>
<protein>
    <recommendedName>
        <fullName evidence="5">Glycosyltransferase</fullName>
        <ecNumber evidence="5">2.4.1.-</ecNumber>
    </recommendedName>
</protein>
<name>A0A067EYR7_CITSI</name>
<evidence type="ECO:0000256" key="3">
    <source>
        <dbReference type="ARBA" id="ARBA00022679"/>
    </source>
</evidence>
<dbReference type="GO" id="GO:0035251">
    <property type="term" value="F:UDP-glucosyltransferase activity"/>
    <property type="evidence" value="ECO:0000318"/>
    <property type="project" value="GO_Central"/>
</dbReference>
<proteinExistence type="inferred from homology"/>
<dbReference type="Gene3D" id="3.40.50.2000">
    <property type="entry name" value="Glycogen Phosphorylase B"/>
    <property type="match status" value="2"/>
</dbReference>
<dbReference type="PANTHER" id="PTHR11926">
    <property type="entry name" value="GLUCOSYL/GLUCURONOSYL TRANSFERASES"/>
    <property type="match status" value="1"/>
</dbReference>
<dbReference type="CDD" id="cd03784">
    <property type="entry name" value="GT1_Gtf-like"/>
    <property type="match status" value="1"/>
</dbReference>
<evidence type="ECO:0000256" key="5">
    <source>
        <dbReference type="RuleBase" id="RU362057"/>
    </source>
</evidence>
<dbReference type="InterPro" id="IPR002213">
    <property type="entry name" value="UDP_glucos_trans"/>
</dbReference>
<keyword evidence="2 4" id="KW-0328">Glycosyltransferase</keyword>
<dbReference type="SMR" id="A0A067EYR7"/>
<dbReference type="Proteomes" id="UP000027120">
    <property type="component" value="Unassembled WGS sequence"/>
</dbReference>
<sequence length="477" mass="53614">MAGNKTQKPHAIFISYPLQGHVNPSVQLALKLASQGFTITFVNTHFIHQQMTKASPEMGSDIFAGVRKSGLDIRYMTLSDGLPLGFDRSLNHEQFMSSLLHVFSAHAEEVIGQIVRSGENVHCLIADTYFVWPSKLAKKFGLYYISFWTESALVFTLYYHLDLLTINGHFQCYDCREDTIDYIPGVKAINPKDTTSYLQETDTTSACHQIIFNSFQDTRNADYVLCNTVHELESEAVTALKAKIPFITMGPISLNKFSDRVVATSLWSESDCSQWLDKQPKGSVLYVSFGSYAHVSKRDLIEIANGIAKSKVTFIWILRPDIVSSDDPNPLPEDFKKEVADRSMIITWCCQTSVLAHPAIGGFLTHCGWNSVLEGLWCGVPLLCFPLYTDQFTNRKLAVDDWNVGLNLSNEKVITKEEVSKNVHLLMGEKSGAKYRNAAKQVKKAMEYALQPNGSSDKNMDQFIKDLKTRIQSKCDK</sequence>